<keyword evidence="5 7" id="KW-1133">Transmembrane helix</keyword>
<dbReference type="PANTHER" id="PTHR43266:SF2">
    <property type="entry name" value="MAJOR FACILITATOR SUPERFAMILY (MFS) PROFILE DOMAIN-CONTAINING PROTEIN"/>
    <property type="match status" value="1"/>
</dbReference>
<dbReference type="AlphaFoldDB" id="A0A420WEZ1"/>
<gene>
    <name evidence="8" type="ORF">DES40_2355</name>
</gene>
<dbReference type="Gene3D" id="1.20.1250.20">
    <property type="entry name" value="MFS general substrate transporter like domains"/>
    <property type="match status" value="1"/>
</dbReference>
<feature type="transmembrane region" description="Helical" evidence="7">
    <location>
        <begin position="313"/>
        <end position="331"/>
    </location>
</feature>
<keyword evidence="3" id="KW-1003">Cell membrane</keyword>
<proteinExistence type="predicted"/>
<dbReference type="InParanoid" id="A0A420WEZ1"/>
<keyword evidence="9" id="KW-1185">Reference proteome</keyword>
<dbReference type="FunCoup" id="A0A420WEZ1">
    <property type="interactions" value="34"/>
</dbReference>
<feature type="transmembrane region" description="Helical" evidence="7">
    <location>
        <begin position="421"/>
        <end position="439"/>
    </location>
</feature>
<feature type="transmembrane region" description="Helical" evidence="7">
    <location>
        <begin position="251"/>
        <end position="270"/>
    </location>
</feature>
<feature type="transmembrane region" description="Helical" evidence="7">
    <location>
        <begin position="390"/>
        <end position="415"/>
    </location>
</feature>
<dbReference type="InterPro" id="IPR036259">
    <property type="entry name" value="MFS_trans_sf"/>
</dbReference>
<evidence type="ECO:0000256" key="7">
    <source>
        <dbReference type="SAM" id="Phobius"/>
    </source>
</evidence>
<evidence type="ECO:0000313" key="9">
    <source>
        <dbReference type="Proteomes" id="UP000282211"/>
    </source>
</evidence>
<dbReference type="Pfam" id="PF07690">
    <property type="entry name" value="MFS_1"/>
    <property type="match status" value="1"/>
</dbReference>
<comment type="subcellular location">
    <subcellularLocation>
        <location evidence="1">Cell membrane</location>
        <topology evidence="1">Multi-pass membrane protein</topology>
    </subcellularLocation>
</comment>
<feature type="transmembrane region" description="Helical" evidence="7">
    <location>
        <begin position="162"/>
        <end position="184"/>
    </location>
</feature>
<feature type="transmembrane region" description="Helical" evidence="7">
    <location>
        <begin position="43"/>
        <end position="61"/>
    </location>
</feature>
<comment type="caution">
    <text evidence="8">The sequence shown here is derived from an EMBL/GenBank/DDBJ whole genome shotgun (WGS) entry which is preliminary data.</text>
</comment>
<dbReference type="RefSeq" id="WP_170144979.1">
    <property type="nucleotide sequence ID" value="NZ_RBII01000002.1"/>
</dbReference>
<keyword evidence="6 7" id="KW-0472">Membrane</keyword>
<dbReference type="InterPro" id="IPR011701">
    <property type="entry name" value="MFS"/>
</dbReference>
<evidence type="ECO:0000256" key="6">
    <source>
        <dbReference type="ARBA" id="ARBA00023136"/>
    </source>
</evidence>
<organism evidence="8 9">
    <name type="scientific">Litorimonas taeanensis</name>
    <dbReference type="NCBI Taxonomy" id="568099"/>
    <lineage>
        <taxon>Bacteria</taxon>
        <taxon>Pseudomonadati</taxon>
        <taxon>Pseudomonadota</taxon>
        <taxon>Alphaproteobacteria</taxon>
        <taxon>Maricaulales</taxon>
        <taxon>Robiginitomaculaceae</taxon>
    </lineage>
</organism>
<evidence type="ECO:0000256" key="2">
    <source>
        <dbReference type="ARBA" id="ARBA00022448"/>
    </source>
</evidence>
<evidence type="ECO:0000256" key="3">
    <source>
        <dbReference type="ARBA" id="ARBA00022475"/>
    </source>
</evidence>
<feature type="transmembrane region" description="Helical" evidence="7">
    <location>
        <begin position="276"/>
        <end position="301"/>
    </location>
</feature>
<evidence type="ECO:0000256" key="4">
    <source>
        <dbReference type="ARBA" id="ARBA00022692"/>
    </source>
</evidence>
<name>A0A420WEZ1_9PROT</name>
<dbReference type="PANTHER" id="PTHR43266">
    <property type="entry name" value="MACROLIDE-EFFLUX PROTEIN"/>
    <property type="match status" value="1"/>
</dbReference>
<dbReference type="Proteomes" id="UP000282211">
    <property type="component" value="Unassembled WGS sequence"/>
</dbReference>
<protein>
    <submittedName>
        <fullName evidence="8">MFS transporter</fullName>
    </submittedName>
</protein>
<feature type="transmembrane region" description="Helical" evidence="7">
    <location>
        <begin position="108"/>
        <end position="133"/>
    </location>
</feature>
<evidence type="ECO:0000256" key="1">
    <source>
        <dbReference type="ARBA" id="ARBA00004651"/>
    </source>
</evidence>
<feature type="transmembrane region" description="Helical" evidence="7">
    <location>
        <begin position="67"/>
        <end position="87"/>
    </location>
</feature>
<keyword evidence="4 7" id="KW-0812">Transmembrane</keyword>
<feature type="transmembrane region" description="Helical" evidence="7">
    <location>
        <begin position="355"/>
        <end position="378"/>
    </location>
</feature>
<keyword evidence="2" id="KW-0813">Transport</keyword>
<dbReference type="SUPFAM" id="SSF103473">
    <property type="entry name" value="MFS general substrate transporter"/>
    <property type="match status" value="1"/>
</dbReference>
<dbReference type="GO" id="GO:0022857">
    <property type="term" value="F:transmembrane transporter activity"/>
    <property type="evidence" value="ECO:0007669"/>
    <property type="project" value="InterPro"/>
</dbReference>
<reference evidence="8 9" key="1">
    <citation type="submission" date="2018-10" db="EMBL/GenBank/DDBJ databases">
        <title>Genomic Encyclopedia of Type Strains, Phase IV (KMG-IV): sequencing the most valuable type-strain genomes for metagenomic binning, comparative biology and taxonomic classification.</title>
        <authorList>
            <person name="Goeker M."/>
        </authorList>
    </citation>
    <scope>NUCLEOTIDE SEQUENCE [LARGE SCALE GENOMIC DNA]</scope>
    <source>
        <strain evidence="8 9">DSM 22008</strain>
    </source>
</reference>
<sequence>MTNSINEADTPPIEDKGGLGFIVKRRFAPLFILLQSGTFNDSALKNALIALITFGGIAFLSDLPSAIRVPVATLIFTGPFTLICPIAGQISDKFDRGIVLRWVKRFEILIMCIAALGFWLVDVRILALALGLMGAQSGFFSPTKNAVLPQWLTPKELIRGNALLNGFVFVMVLVGQVVATYLVLTEGGPKMVAGMLLIFALIGWIASEFCPPAPAPTPELKINFEPISATFTALSHALKAPTVLRPMLGIAWFYGLSTVFVTTFPDYVATVMGYDFSVLIVILVLSTLSILLGSLIVMFVGNMKIWGPEAVRLSALGITGVMIFIGLVYLLPSPTHNGDRLGTAADFLANPHTPAFLGAVLLSSVCNGLFVVPLQAMAQRRADPKIRARLMSAGAVLLNLFVNITTFGLIGLALLRLPPKSPFLMVIVGSAIVAAYAIYRSVKPVEHKIYVS</sequence>
<evidence type="ECO:0000313" key="8">
    <source>
        <dbReference type="EMBL" id="RKQ69554.1"/>
    </source>
</evidence>
<evidence type="ECO:0000256" key="5">
    <source>
        <dbReference type="ARBA" id="ARBA00022989"/>
    </source>
</evidence>
<dbReference type="GO" id="GO:0005886">
    <property type="term" value="C:plasma membrane"/>
    <property type="evidence" value="ECO:0007669"/>
    <property type="project" value="UniProtKB-SubCell"/>
</dbReference>
<accession>A0A420WEZ1</accession>
<dbReference type="EMBL" id="RBII01000002">
    <property type="protein sequence ID" value="RKQ69554.1"/>
    <property type="molecule type" value="Genomic_DNA"/>
</dbReference>